<keyword evidence="1" id="KW-0723">Serine/threonine-protein kinase</keyword>
<dbReference type="GO" id="GO:0046332">
    <property type="term" value="F:SMAD binding"/>
    <property type="evidence" value="ECO:0007669"/>
    <property type="project" value="TreeGrafter"/>
</dbReference>
<dbReference type="SUPFAM" id="SSF56112">
    <property type="entry name" value="Protein kinase-like (PK-like)"/>
    <property type="match status" value="1"/>
</dbReference>
<dbReference type="GO" id="GO:0045944">
    <property type="term" value="P:positive regulation of transcription by RNA polymerase II"/>
    <property type="evidence" value="ECO:0007669"/>
    <property type="project" value="TreeGrafter"/>
</dbReference>
<dbReference type="InterPro" id="IPR011009">
    <property type="entry name" value="Kinase-like_dom_sf"/>
</dbReference>
<accession>A0A1A8IJF5</accession>
<evidence type="ECO:0000256" key="4">
    <source>
        <dbReference type="ARBA" id="ARBA00022777"/>
    </source>
</evidence>
<name>A0A1A8IJF5_NOTKU</name>
<protein>
    <recommendedName>
        <fullName evidence="6">Protein kinase domain-containing protein</fullName>
    </recommendedName>
</protein>
<dbReference type="InterPro" id="IPR050494">
    <property type="entry name" value="Ser_Thr_dual-spec_kinase"/>
</dbReference>
<reference evidence="7" key="1">
    <citation type="submission" date="2016-05" db="EMBL/GenBank/DDBJ databases">
        <authorList>
            <person name="Lavstsen T."/>
            <person name="Jespersen J.S."/>
        </authorList>
    </citation>
    <scope>NUCLEOTIDE SEQUENCE</scope>
    <source>
        <tissue evidence="7">Brain</tissue>
    </source>
</reference>
<reference evidence="7" key="2">
    <citation type="submission" date="2016-06" db="EMBL/GenBank/DDBJ databases">
        <title>The genome of a short-lived fish provides insights into sex chromosome evolution and the genetic control of aging.</title>
        <authorList>
            <person name="Reichwald K."/>
            <person name="Felder M."/>
            <person name="Petzold A."/>
            <person name="Koch P."/>
            <person name="Groth M."/>
            <person name="Platzer M."/>
        </authorList>
    </citation>
    <scope>NUCLEOTIDE SEQUENCE</scope>
    <source>
        <tissue evidence="7">Brain</tissue>
    </source>
</reference>
<dbReference type="GO" id="GO:0003714">
    <property type="term" value="F:transcription corepressor activity"/>
    <property type="evidence" value="ECO:0007669"/>
    <property type="project" value="TreeGrafter"/>
</dbReference>
<evidence type="ECO:0000259" key="6">
    <source>
        <dbReference type="PROSITE" id="PS50011"/>
    </source>
</evidence>
<dbReference type="GO" id="GO:0005524">
    <property type="term" value="F:ATP binding"/>
    <property type="evidence" value="ECO:0007669"/>
    <property type="project" value="UniProtKB-KW"/>
</dbReference>
<dbReference type="EMBL" id="HAED01011031">
    <property type="protein sequence ID" value="SBQ97316.1"/>
    <property type="molecule type" value="Transcribed_RNA"/>
</dbReference>
<dbReference type="InterPro" id="IPR000719">
    <property type="entry name" value="Prot_kinase_dom"/>
</dbReference>
<dbReference type="InterPro" id="IPR008266">
    <property type="entry name" value="Tyr_kinase_AS"/>
</dbReference>
<proteinExistence type="predicted"/>
<dbReference type="Pfam" id="PF00069">
    <property type="entry name" value="Pkinase"/>
    <property type="match status" value="1"/>
</dbReference>
<keyword evidence="5" id="KW-0067">ATP-binding</keyword>
<organism evidence="7">
    <name type="scientific">Nothobranchius kuhntae</name>
    <name type="common">Beira killifish</name>
    <dbReference type="NCBI Taxonomy" id="321403"/>
    <lineage>
        <taxon>Eukaryota</taxon>
        <taxon>Metazoa</taxon>
        <taxon>Chordata</taxon>
        <taxon>Craniata</taxon>
        <taxon>Vertebrata</taxon>
        <taxon>Euteleostomi</taxon>
        <taxon>Actinopterygii</taxon>
        <taxon>Neopterygii</taxon>
        <taxon>Teleostei</taxon>
        <taxon>Neoteleostei</taxon>
        <taxon>Acanthomorphata</taxon>
        <taxon>Ovalentaria</taxon>
        <taxon>Atherinomorphae</taxon>
        <taxon>Cyprinodontiformes</taxon>
        <taxon>Nothobranchiidae</taxon>
        <taxon>Nothobranchius</taxon>
    </lineage>
</organism>
<dbReference type="PANTHER" id="PTHR24058:SF53">
    <property type="entry name" value="HOMEODOMAIN-INTERACTING PROTEIN KINASE 2"/>
    <property type="match status" value="1"/>
</dbReference>
<dbReference type="AlphaFoldDB" id="A0A1A8IJF5"/>
<dbReference type="GO" id="GO:0003713">
    <property type="term" value="F:transcription coactivator activity"/>
    <property type="evidence" value="ECO:0007669"/>
    <property type="project" value="TreeGrafter"/>
</dbReference>
<dbReference type="GO" id="GO:0007224">
    <property type="term" value="P:smoothened signaling pathway"/>
    <property type="evidence" value="ECO:0007669"/>
    <property type="project" value="TreeGrafter"/>
</dbReference>
<dbReference type="GO" id="GO:0042771">
    <property type="term" value="P:intrinsic apoptotic signaling pathway in response to DNA damage by p53 class mediator"/>
    <property type="evidence" value="ECO:0007669"/>
    <property type="project" value="TreeGrafter"/>
</dbReference>
<dbReference type="PROSITE" id="PS50011">
    <property type="entry name" value="PROTEIN_KINASE_DOM"/>
    <property type="match status" value="1"/>
</dbReference>
<evidence type="ECO:0000256" key="5">
    <source>
        <dbReference type="ARBA" id="ARBA00022840"/>
    </source>
</evidence>
<keyword evidence="3" id="KW-0547">Nucleotide-binding</keyword>
<keyword evidence="4" id="KW-0418">Kinase</keyword>
<dbReference type="Gene3D" id="1.10.510.10">
    <property type="entry name" value="Transferase(Phosphotransferase) domain 1"/>
    <property type="match status" value="1"/>
</dbReference>
<gene>
    <name evidence="7" type="primary">Nfu_g_1_025332</name>
</gene>
<keyword evidence="2" id="KW-0808">Transferase</keyword>
<evidence type="ECO:0000313" key="7">
    <source>
        <dbReference type="EMBL" id="SBQ97316.1"/>
    </source>
</evidence>
<dbReference type="GO" id="GO:0016605">
    <property type="term" value="C:PML body"/>
    <property type="evidence" value="ECO:0007669"/>
    <property type="project" value="TreeGrafter"/>
</dbReference>
<evidence type="ECO:0000256" key="3">
    <source>
        <dbReference type="ARBA" id="ARBA00022741"/>
    </source>
</evidence>
<evidence type="ECO:0000256" key="2">
    <source>
        <dbReference type="ARBA" id="ARBA00022679"/>
    </source>
</evidence>
<sequence>MALNFYKNEILTGQSGVYIRQKFLGNGAFDVSEVRVVARDLLVALNALKNAGVTHADIRPDNIMLVNHQSQPFRVKLIDFGLAMETHDLRNDDVIQ</sequence>
<dbReference type="GO" id="GO:0005737">
    <property type="term" value="C:cytoplasm"/>
    <property type="evidence" value="ECO:0007669"/>
    <property type="project" value="TreeGrafter"/>
</dbReference>
<dbReference type="GO" id="GO:0004713">
    <property type="term" value="F:protein tyrosine kinase activity"/>
    <property type="evidence" value="ECO:0007669"/>
    <property type="project" value="TreeGrafter"/>
</dbReference>
<feature type="domain" description="Protein kinase" evidence="6">
    <location>
        <begin position="1"/>
        <end position="96"/>
    </location>
</feature>
<dbReference type="PROSITE" id="PS00109">
    <property type="entry name" value="PROTEIN_KINASE_TYR"/>
    <property type="match status" value="1"/>
</dbReference>
<feature type="non-terminal residue" evidence="7">
    <location>
        <position position="96"/>
    </location>
</feature>
<dbReference type="PANTHER" id="PTHR24058">
    <property type="entry name" value="DUAL SPECIFICITY PROTEIN KINASE"/>
    <property type="match status" value="1"/>
</dbReference>
<dbReference type="GO" id="GO:0004674">
    <property type="term" value="F:protein serine/threonine kinase activity"/>
    <property type="evidence" value="ECO:0007669"/>
    <property type="project" value="UniProtKB-KW"/>
</dbReference>
<evidence type="ECO:0000256" key="1">
    <source>
        <dbReference type="ARBA" id="ARBA00022527"/>
    </source>
</evidence>